<gene>
    <name evidence="2 3" type="primary">GEMIN4</name>
</gene>
<organism evidence="1 2">
    <name type="scientific">Petromyzon marinus</name>
    <name type="common">Sea lamprey</name>
    <dbReference type="NCBI Taxonomy" id="7757"/>
    <lineage>
        <taxon>Eukaryota</taxon>
        <taxon>Metazoa</taxon>
        <taxon>Chordata</taxon>
        <taxon>Craniata</taxon>
        <taxon>Vertebrata</taxon>
        <taxon>Cyclostomata</taxon>
        <taxon>Hyperoartia</taxon>
        <taxon>Petromyzontiformes</taxon>
        <taxon>Petromyzontidae</taxon>
        <taxon>Petromyzon</taxon>
    </lineage>
</organism>
<dbReference type="KEGG" id="pmrn:116950123"/>
<dbReference type="Proteomes" id="UP001318040">
    <property type="component" value="Chromosome 38"/>
</dbReference>
<dbReference type="RefSeq" id="XP_032823496.1">
    <property type="nucleotide sequence ID" value="XM_032967605.1"/>
</dbReference>
<evidence type="ECO:0000313" key="3">
    <source>
        <dbReference type="RefSeq" id="XP_032823496.1"/>
    </source>
</evidence>
<evidence type="ECO:0000313" key="1">
    <source>
        <dbReference type="Proteomes" id="UP001318040"/>
    </source>
</evidence>
<dbReference type="GeneID" id="116950123"/>
<reference evidence="2 3" key="1">
    <citation type="submission" date="2025-04" db="UniProtKB">
        <authorList>
            <consortium name="RefSeq"/>
        </authorList>
    </citation>
    <scope>IDENTIFICATION</scope>
    <source>
        <tissue evidence="2 3">Sperm</tissue>
    </source>
</reference>
<proteinExistence type="predicted"/>
<dbReference type="PANTHER" id="PTHR15571:SF2">
    <property type="entry name" value="GEM-ASSOCIATED PROTEIN 4"/>
    <property type="match status" value="1"/>
</dbReference>
<dbReference type="RefSeq" id="XP_032823495.1">
    <property type="nucleotide sequence ID" value="XM_032967604.1"/>
</dbReference>
<protein>
    <submittedName>
        <fullName evidence="2 3">Gem-associated protein 4 isoform X1</fullName>
    </submittedName>
</protein>
<dbReference type="GO" id="GO:0000387">
    <property type="term" value="P:spliceosomal snRNP assembly"/>
    <property type="evidence" value="ECO:0007669"/>
    <property type="project" value="InterPro"/>
</dbReference>
<name>A0AAJ7TSX6_PETMA</name>
<dbReference type="GO" id="GO:0006364">
    <property type="term" value="P:rRNA processing"/>
    <property type="evidence" value="ECO:0007669"/>
    <property type="project" value="InterPro"/>
</dbReference>
<dbReference type="PANTHER" id="PTHR15571">
    <property type="entry name" value="GEM-ASSOCIATED PROTEIN 4"/>
    <property type="match status" value="1"/>
</dbReference>
<keyword evidence="1" id="KW-1185">Reference proteome</keyword>
<accession>A0AAJ7TSX6</accession>
<dbReference type="InterPro" id="IPR033265">
    <property type="entry name" value="GEMIN4"/>
</dbReference>
<dbReference type="CTD" id="50628"/>
<dbReference type="AlphaFoldDB" id="A0AAJ7TSX6"/>
<evidence type="ECO:0000313" key="2">
    <source>
        <dbReference type="RefSeq" id="XP_032823495.1"/>
    </source>
</evidence>
<dbReference type="GO" id="GO:0032797">
    <property type="term" value="C:SMN complex"/>
    <property type="evidence" value="ECO:0007669"/>
    <property type="project" value="InterPro"/>
</dbReference>
<sequence length="1239" mass="136479">MDTGAPVRGRTKLEEILAAGPMVFCSKMAILQGGLLLAERQLRPKRLEEMDKADWSTIRDAMLGTANEVCSSPEHSDIKKIHWKKKILALLWMKMLRMSPHCKTHNDGLQLDDDDNDDSESDLFFPINHMMPMINRTFLFELVKDLQAAAEFAQLMNLLPADVCARETKHFLAHVLKDAAEADVALLLDVWRGILLHTGCKKTEGELEKAFEDNLKPASPESVDICPAAKRPKKDNDCGVVLEKDIGASSVALVLELSASNYNDIPAYFIESLFKIAGEIVAPVHKYEALANFADTLFKSALHQKGLDLWGLPVEEYVDKVGVLLHLRGFKMSRDHNSTVEQVREVENEVYNNHSGGVLRLDVCQLNRYLKSFCELLEAWKEGLCIIQEDQPVASRAAVESYRMVDSLRRLCSVMSLNVSVSEDPVTTSDAISFEPLPLSNILAQLEPTHTWQVPDNVQLLVATSMVDRKMRRHQDVCELMIARVDWAIKEERWMQCLKKNISRLNTPQLVLALARTFAKVIAQLKGGLASESLLLLKAKRLKESLVSTFSALAPAGCNEVLRTVVEETGGDGLGVERLEALAEDFAMDMNLVFNCITDTSSGDGLSRAICTVGTAALLAPRATVNEICRQAVTNVGAPSIMAQVLLGLPALAMPVKNSRGDSLSMLLDCLSTRTLGQLSTEKEERQFVEFLRALTLSPQQSSNPLISPAEILNTFVLPYLQEQGSILEFALKIFSQILNIEGATKSDQKIEPLAIGGGGGRDDTETITNVQQTVIPSGGVSSSQFSELPVNAAHPQTKSCVQHWLMDCSPFPIIMCLSQQLERRKVCRCPDGLQTGEGEHSVMEIKSHLMEVLAQVCVIVQNAMSVETTDWVRSVDWLDHSVASMDWSVRLHLLPILSPQRKACAPEVLFGVCKLPDARWERCRSEDSSLYGPGTGLLAWIECCRVSDGLAEQMIKSLHVDQTQPEEVNLFSKGFLLVVTQILPECTLTEWRRVVRVMCRLLEARVLHVPVTLEYVQFLPLTDLRPFSVALRVSQLLLRVFQLLCGSSCAGWLSHAGWAHAVSLAAGTFVDMMREFGTRRSNAGPRGKVKHAERAAVNDLSMTVSPEQKIAQKKAKGKVKVEVDAKSKDGKAQGGVSVETETCEGVAGVSSPEGIGFAACQLFCHALHIMAMVKVDHCELLFLAALEILSTVEGARGAADSSCSTLEQANQKQFLEAIAENAAVPEHRATLLQKISQL</sequence>